<organism evidence="1 2">
    <name type="scientific">Pseudomonas laurylsulfatiphila</name>
    <dbReference type="NCBI Taxonomy" id="2011015"/>
    <lineage>
        <taxon>Bacteria</taxon>
        <taxon>Pseudomonadati</taxon>
        <taxon>Pseudomonadota</taxon>
        <taxon>Gammaproteobacteria</taxon>
        <taxon>Pseudomonadales</taxon>
        <taxon>Pseudomonadaceae</taxon>
        <taxon>Pseudomonas</taxon>
    </lineage>
</organism>
<protein>
    <submittedName>
        <fullName evidence="1">Uncharacterized protein</fullName>
    </submittedName>
</protein>
<name>A0A2S6FJG4_9PSED</name>
<dbReference type="EMBL" id="NIRS01000004">
    <property type="protein sequence ID" value="PPK37588.1"/>
    <property type="molecule type" value="Genomic_DNA"/>
</dbReference>
<evidence type="ECO:0000313" key="2">
    <source>
        <dbReference type="Proteomes" id="UP000238541"/>
    </source>
</evidence>
<sequence length="232" mass="26368">MTDTPDLELENLRQPQQETAFYFVENLSLDCTINNLLFRIQDIEKHVFNEVSTEESLETTISKIKNLEIDHSTIENLKYDFLKVSTKNKRAKTSTFHSLIHISLAKIAQANNQEVMAWRAVSKAEYYLGLAEGLTDPYAEMCKKRSQSGGKQKAKNAKDKKILKNNLHNRIIAALAEVRSDRGHLPPRTVSDLVATRLIAERQVGEISFSMNEDDLRSDIFNLIIESASSLK</sequence>
<comment type="caution">
    <text evidence="1">The sequence shown here is derived from an EMBL/GenBank/DDBJ whole genome shotgun (WGS) entry which is preliminary data.</text>
</comment>
<dbReference type="RefSeq" id="WP_104449555.1">
    <property type="nucleotide sequence ID" value="NZ_NIRS01000004.1"/>
</dbReference>
<evidence type="ECO:0000313" key="1">
    <source>
        <dbReference type="EMBL" id="PPK37588.1"/>
    </source>
</evidence>
<proteinExistence type="predicted"/>
<accession>A0A2S6FJG4</accession>
<reference evidence="2" key="1">
    <citation type="submission" date="2017-06" db="EMBL/GenBank/DDBJ databases">
        <authorList>
            <person name="Furmanczyk E.M."/>
        </authorList>
    </citation>
    <scope>NUCLEOTIDE SEQUENCE [LARGE SCALE GENOMIC DNA]</scope>
    <source>
        <strain evidence="2">AP3_16</strain>
    </source>
</reference>
<dbReference type="Proteomes" id="UP000238541">
    <property type="component" value="Unassembled WGS sequence"/>
</dbReference>
<keyword evidence="2" id="KW-1185">Reference proteome</keyword>
<dbReference type="AlphaFoldDB" id="A0A2S6FJG4"/>
<gene>
    <name evidence="1" type="ORF">CD175_15020</name>
</gene>